<dbReference type="EMBL" id="BMIU01000003">
    <property type="protein sequence ID" value="GGF22730.1"/>
    <property type="molecule type" value="Genomic_DNA"/>
</dbReference>
<accession>A0ABQ1UP36</accession>
<protein>
    <recommendedName>
        <fullName evidence="3">Lipocalin-like domain-containing protein</fullName>
    </recommendedName>
</protein>
<comment type="caution">
    <text evidence="1">The sequence shown here is derived from an EMBL/GenBank/DDBJ whole genome shotgun (WGS) entry which is preliminary data.</text>
</comment>
<evidence type="ECO:0008006" key="3">
    <source>
        <dbReference type="Google" id="ProtNLM"/>
    </source>
</evidence>
<dbReference type="Proteomes" id="UP000647339">
    <property type="component" value="Unassembled WGS sequence"/>
</dbReference>
<gene>
    <name evidence="1" type="ORF">GCM10011339_08480</name>
</gene>
<organism evidence="1 2">
    <name type="scientific">Echinicola rosea</name>
    <dbReference type="NCBI Taxonomy" id="1807691"/>
    <lineage>
        <taxon>Bacteria</taxon>
        <taxon>Pseudomonadati</taxon>
        <taxon>Bacteroidota</taxon>
        <taxon>Cytophagia</taxon>
        <taxon>Cytophagales</taxon>
        <taxon>Cyclobacteriaceae</taxon>
        <taxon>Echinicola</taxon>
    </lineage>
</organism>
<evidence type="ECO:0000313" key="2">
    <source>
        <dbReference type="Proteomes" id="UP000647339"/>
    </source>
</evidence>
<proteinExistence type="predicted"/>
<keyword evidence="2" id="KW-1185">Reference proteome</keyword>
<evidence type="ECO:0000313" key="1">
    <source>
        <dbReference type="EMBL" id="GGF22730.1"/>
    </source>
</evidence>
<name>A0ABQ1UP36_9BACT</name>
<sequence>MKALWLIIGFTFTVMVANCQDLDTSMLVGKWKMSSYDVIDNVRLSDHYRSASPQVRERMDRKIARYIDNTFYHFTSQDSVFYTDLSEGTVVQKSASYILQDNGILVIKSEEGKKEKKAKVKDLTIDHLVMSPIGDDGKAKGEMILKRIQ</sequence>
<reference evidence="2" key="1">
    <citation type="journal article" date="2019" name="Int. J. Syst. Evol. Microbiol.">
        <title>The Global Catalogue of Microorganisms (GCM) 10K type strain sequencing project: providing services to taxonomists for standard genome sequencing and annotation.</title>
        <authorList>
            <consortium name="The Broad Institute Genomics Platform"/>
            <consortium name="The Broad Institute Genome Sequencing Center for Infectious Disease"/>
            <person name="Wu L."/>
            <person name="Ma J."/>
        </authorList>
    </citation>
    <scope>NUCLEOTIDE SEQUENCE [LARGE SCALE GENOMIC DNA]</scope>
    <source>
        <strain evidence="2">CGMCC 1.15407</strain>
    </source>
</reference>